<organism evidence="2 3">
    <name type="scientific">Colletotrichum asianum</name>
    <dbReference type="NCBI Taxonomy" id="702518"/>
    <lineage>
        <taxon>Eukaryota</taxon>
        <taxon>Fungi</taxon>
        <taxon>Dikarya</taxon>
        <taxon>Ascomycota</taxon>
        <taxon>Pezizomycotina</taxon>
        <taxon>Sordariomycetes</taxon>
        <taxon>Hypocreomycetidae</taxon>
        <taxon>Glomerellales</taxon>
        <taxon>Glomerellaceae</taxon>
        <taxon>Colletotrichum</taxon>
        <taxon>Colletotrichum gloeosporioides species complex</taxon>
    </lineage>
</organism>
<gene>
    <name evidence="2" type="ORF">GQ607_009679</name>
</gene>
<dbReference type="PANTHER" id="PTHR24074">
    <property type="entry name" value="CO-CHAPERONE PROTEIN DJLA"/>
    <property type="match status" value="1"/>
</dbReference>
<sequence>MEPPLTPDYYKDLGIGLGATTEEIRRAHNELALKYHPDKQAPDAADDNFKRIREAYECLSDPLQRASYHTGLARSLAQWIEHRAWQQEELRGAIARLRSWDEEQQRKEKQALLDDLCEHLREWKKRKIPNASGEDFFRVMMSLIRRERGG</sequence>
<dbReference type="AlphaFoldDB" id="A0A8H3WBJ1"/>
<dbReference type="PROSITE" id="PS50076">
    <property type="entry name" value="DNAJ_2"/>
    <property type="match status" value="1"/>
</dbReference>
<evidence type="ECO:0000313" key="2">
    <source>
        <dbReference type="EMBL" id="KAF0323135.1"/>
    </source>
</evidence>
<dbReference type="InterPro" id="IPR050817">
    <property type="entry name" value="DjlA_DnaK_co-chaperone"/>
</dbReference>
<dbReference type="SUPFAM" id="SSF46565">
    <property type="entry name" value="Chaperone J-domain"/>
    <property type="match status" value="1"/>
</dbReference>
<dbReference type="EMBL" id="WOWK01000055">
    <property type="protein sequence ID" value="KAF0323135.1"/>
    <property type="molecule type" value="Genomic_DNA"/>
</dbReference>
<dbReference type="Gene3D" id="1.10.287.110">
    <property type="entry name" value="DnaJ domain"/>
    <property type="match status" value="1"/>
</dbReference>
<evidence type="ECO:0000259" key="1">
    <source>
        <dbReference type="PROSITE" id="PS50076"/>
    </source>
</evidence>
<proteinExistence type="predicted"/>
<protein>
    <submittedName>
        <fullName evidence="2">Chaperone protein</fullName>
    </submittedName>
</protein>
<dbReference type="CDD" id="cd06257">
    <property type="entry name" value="DnaJ"/>
    <property type="match status" value="1"/>
</dbReference>
<name>A0A8H3WBJ1_9PEZI</name>
<accession>A0A8H3WBJ1</accession>
<dbReference type="InterPro" id="IPR018253">
    <property type="entry name" value="DnaJ_domain_CS"/>
</dbReference>
<reference evidence="2 3" key="1">
    <citation type="submission" date="2019-12" db="EMBL/GenBank/DDBJ databases">
        <title>A genome sequence resource for the geographically widespread anthracnose pathogen Colletotrichum asianum.</title>
        <authorList>
            <person name="Meng Y."/>
        </authorList>
    </citation>
    <scope>NUCLEOTIDE SEQUENCE [LARGE SCALE GENOMIC DNA]</scope>
    <source>
        <strain evidence="2 3">ICMP 18580</strain>
    </source>
</reference>
<keyword evidence="3" id="KW-1185">Reference proteome</keyword>
<dbReference type="OrthoDB" id="10250354at2759"/>
<dbReference type="Pfam" id="PF00226">
    <property type="entry name" value="DnaJ"/>
    <property type="match status" value="1"/>
</dbReference>
<dbReference type="Proteomes" id="UP000434172">
    <property type="component" value="Unassembled WGS sequence"/>
</dbReference>
<evidence type="ECO:0000313" key="3">
    <source>
        <dbReference type="Proteomes" id="UP000434172"/>
    </source>
</evidence>
<dbReference type="InterPro" id="IPR001623">
    <property type="entry name" value="DnaJ_domain"/>
</dbReference>
<dbReference type="InterPro" id="IPR036869">
    <property type="entry name" value="J_dom_sf"/>
</dbReference>
<dbReference type="PROSITE" id="PS00636">
    <property type="entry name" value="DNAJ_1"/>
    <property type="match status" value="1"/>
</dbReference>
<comment type="caution">
    <text evidence="2">The sequence shown here is derived from an EMBL/GenBank/DDBJ whole genome shotgun (WGS) entry which is preliminary data.</text>
</comment>
<feature type="domain" description="J" evidence="1">
    <location>
        <begin position="8"/>
        <end position="72"/>
    </location>
</feature>
<dbReference type="PRINTS" id="PR00625">
    <property type="entry name" value="JDOMAIN"/>
</dbReference>
<dbReference type="SMART" id="SM00271">
    <property type="entry name" value="DnaJ"/>
    <property type="match status" value="1"/>
</dbReference>